<keyword evidence="2" id="KW-1185">Reference proteome</keyword>
<reference evidence="1 2" key="1">
    <citation type="submission" date="2019-01" db="EMBL/GenBank/DDBJ databases">
        <title>Sequencing of cultivated peanut Arachis hypogaea provides insights into genome evolution and oil improvement.</title>
        <authorList>
            <person name="Chen X."/>
        </authorList>
    </citation>
    <scope>NUCLEOTIDE SEQUENCE [LARGE SCALE GENOMIC DNA]</scope>
    <source>
        <strain evidence="2">cv. Fuhuasheng</strain>
        <tissue evidence="1">Leaves</tissue>
    </source>
</reference>
<dbReference type="PANTHER" id="PTHR35095:SF1">
    <property type="entry name" value="OS05G0143300 PROTEIN"/>
    <property type="match status" value="1"/>
</dbReference>
<evidence type="ECO:0000313" key="1">
    <source>
        <dbReference type="EMBL" id="RYR71846.1"/>
    </source>
</evidence>
<organism evidence="1 2">
    <name type="scientific">Arachis hypogaea</name>
    <name type="common">Peanut</name>
    <dbReference type="NCBI Taxonomy" id="3818"/>
    <lineage>
        <taxon>Eukaryota</taxon>
        <taxon>Viridiplantae</taxon>
        <taxon>Streptophyta</taxon>
        <taxon>Embryophyta</taxon>
        <taxon>Tracheophyta</taxon>
        <taxon>Spermatophyta</taxon>
        <taxon>Magnoliopsida</taxon>
        <taxon>eudicotyledons</taxon>
        <taxon>Gunneridae</taxon>
        <taxon>Pentapetalae</taxon>
        <taxon>rosids</taxon>
        <taxon>fabids</taxon>
        <taxon>Fabales</taxon>
        <taxon>Fabaceae</taxon>
        <taxon>Papilionoideae</taxon>
        <taxon>50 kb inversion clade</taxon>
        <taxon>dalbergioids sensu lato</taxon>
        <taxon>Dalbergieae</taxon>
        <taxon>Pterocarpus clade</taxon>
        <taxon>Arachis</taxon>
    </lineage>
</organism>
<dbReference type="STRING" id="3818.A0A445E8K2"/>
<dbReference type="EMBL" id="SDMP01000002">
    <property type="protein sequence ID" value="RYR71846.1"/>
    <property type="molecule type" value="Genomic_DNA"/>
</dbReference>
<evidence type="ECO:0000313" key="2">
    <source>
        <dbReference type="Proteomes" id="UP000289738"/>
    </source>
</evidence>
<sequence length="201" mass="22271">MNRLIMNMFEAETRSHSSTMEIHSTITVPLRSPERVKAKRMKKKNTKVATERDLYMKNYLQACDCTAPENSDSLAKEILPELPHLLTQFFVGIVGTDLAVMLSVVCKLACGRVPFCTSKLLNTGFRFGLVWLSWAVSKLRDTIINISKHAGKLGLQSSSSGVASSGCTEACLSTTSNCVVAKKFEETLNFLDVYGLWLLVK</sequence>
<gene>
    <name evidence="1" type="ORF">Ahy_A02g006057</name>
</gene>
<comment type="caution">
    <text evidence="1">The sequence shown here is derived from an EMBL/GenBank/DDBJ whole genome shotgun (WGS) entry which is preliminary data.</text>
</comment>
<accession>A0A445E8K2</accession>
<dbReference type="AlphaFoldDB" id="A0A445E8K2"/>
<dbReference type="Proteomes" id="UP000289738">
    <property type="component" value="Chromosome A02"/>
</dbReference>
<protein>
    <submittedName>
        <fullName evidence="1">Uncharacterized protein</fullName>
    </submittedName>
</protein>
<name>A0A445E8K2_ARAHY</name>
<proteinExistence type="predicted"/>
<dbReference type="PANTHER" id="PTHR35095">
    <property type="entry name" value="OS05G0143300 PROTEIN"/>
    <property type="match status" value="1"/>
</dbReference>